<evidence type="ECO:0000256" key="1">
    <source>
        <dbReference type="ARBA" id="ARBA00009902"/>
    </source>
</evidence>
<gene>
    <name evidence="6" type="ORF">Rhola_00004080</name>
</gene>
<evidence type="ECO:0000259" key="5">
    <source>
        <dbReference type="Pfam" id="PF00251"/>
    </source>
</evidence>
<dbReference type="InterPro" id="IPR013148">
    <property type="entry name" value="Glyco_hydro_32_N"/>
</dbReference>
<evidence type="ECO:0000256" key="4">
    <source>
        <dbReference type="ARBA" id="ARBA00023295"/>
    </source>
</evidence>
<dbReference type="GO" id="GO:0004564">
    <property type="term" value="F:beta-fructofuranosidase activity"/>
    <property type="evidence" value="ECO:0007669"/>
    <property type="project" value="UniProtKB-EC"/>
</dbReference>
<keyword evidence="4 6" id="KW-0326">Glycosidase</keyword>
<dbReference type="InterPro" id="IPR051214">
    <property type="entry name" value="GH32_Enzymes"/>
</dbReference>
<dbReference type="Pfam" id="PF00251">
    <property type="entry name" value="Glyco_hydro_32N"/>
    <property type="match status" value="1"/>
</dbReference>
<sequence>MALRLPGQWVWDSWFVFDGQKHHAFYLQASRGLLDPNRRHRNVTVGHAISNDLKSWTVVADALAPSESPAPDSWTTWTGSVVRDEAGLWWMFYTGTSREDAGERQTVCAATSPDLITWTKVTNLPVAAADTRWYKTLAAGFDNEPFRDPWVFKLPGQSEWTMLITAGSPKANSRREEAVMGVAKSKDLINWQIQAPLGAPGQGFGETEVFQFEIIDGVPILLFCCSSQWISDERKAAGEIGGVYSLPVSADLSDVDFKRAVLFPDTSLYASRLVQDTNGGWNLIAFLNNVNGEFVGELCDPIPVTADPVKGLVPKV</sequence>
<dbReference type="Proteomes" id="UP000067708">
    <property type="component" value="Chromosome"/>
</dbReference>
<evidence type="ECO:0000313" key="7">
    <source>
        <dbReference type="Proteomes" id="UP000067708"/>
    </source>
</evidence>
<dbReference type="EMBL" id="CP007490">
    <property type="protein sequence ID" value="AIC47227.1"/>
    <property type="molecule type" value="Genomic_DNA"/>
</dbReference>
<dbReference type="eggNOG" id="COG1621">
    <property type="taxonomic scope" value="Bacteria"/>
</dbReference>
<comment type="similarity">
    <text evidence="1">Belongs to the glycosyl hydrolase 32 family.</text>
</comment>
<dbReference type="KEGG" id="rla:Rhola_00004080"/>
<evidence type="ECO:0000256" key="2">
    <source>
        <dbReference type="ARBA" id="ARBA00012758"/>
    </source>
</evidence>
<evidence type="ECO:0000313" key="6">
    <source>
        <dbReference type="EMBL" id="AIC47227.1"/>
    </source>
</evidence>
<dbReference type="PATRIC" id="fig|529884.3.peg.390"/>
<keyword evidence="3 6" id="KW-0378">Hydrolase</keyword>
<dbReference type="SUPFAM" id="SSF75005">
    <property type="entry name" value="Arabinanase/levansucrase/invertase"/>
    <property type="match status" value="1"/>
</dbReference>
<name>A0A060JFA9_9MICO</name>
<dbReference type="GO" id="GO:0005975">
    <property type="term" value="P:carbohydrate metabolic process"/>
    <property type="evidence" value="ECO:0007669"/>
    <property type="project" value="InterPro"/>
</dbReference>
<dbReference type="InterPro" id="IPR023296">
    <property type="entry name" value="Glyco_hydro_beta-prop_sf"/>
</dbReference>
<accession>A0A060JFA9</accession>
<dbReference type="EC" id="3.2.1.26" evidence="2"/>
<dbReference type="InterPro" id="IPR001362">
    <property type="entry name" value="Glyco_hydro_32"/>
</dbReference>
<reference evidence="6 7" key="1">
    <citation type="journal article" date="2014" name="Int. J. Syst. Evol. Microbiol.">
        <title>Rhodoluna lacicola gen. nov., sp. nov., a planktonic freshwater bacterium with stream-lined genome.</title>
        <authorList>
            <person name="Hahn M."/>
            <person name="Schmidt J."/>
            <person name="Taipale S.J."/>
            <person name="Doolittle W.F."/>
            <person name="Koll U."/>
        </authorList>
    </citation>
    <scope>NUCLEOTIDE SEQUENCE [LARGE SCALE GENOMIC DNA]</scope>
    <source>
        <strain evidence="6 7">MWH-Ta8</strain>
    </source>
</reference>
<protein>
    <recommendedName>
        <fullName evidence="2">beta-fructofuranosidase</fullName>
        <ecNumber evidence="2">3.2.1.26</ecNumber>
    </recommendedName>
</protein>
<dbReference type="OrthoDB" id="9759709at2"/>
<dbReference type="CDD" id="cd18609">
    <property type="entry name" value="GH32-like"/>
    <property type="match status" value="1"/>
</dbReference>
<evidence type="ECO:0000256" key="3">
    <source>
        <dbReference type="ARBA" id="ARBA00022801"/>
    </source>
</evidence>
<dbReference type="Gene3D" id="2.115.10.20">
    <property type="entry name" value="Glycosyl hydrolase domain, family 43"/>
    <property type="match status" value="1"/>
</dbReference>
<dbReference type="STRING" id="529884.Rhola_00004080"/>
<dbReference type="HOGENOM" id="CLU_860019_0_0_11"/>
<proteinExistence type="inferred from homology"/>
<feature type="domain" description="Glycosyl hydrolase family 32 N-terminal" evidence="5">
    <location>
        <begin position="17"/>
        <end position="290"/>
    </location>
</feature>
<dbReference type="SMART" id="SM00640">
    <property type="entry name" value="Glyco_32"/>
    <property type="match status" value="1"/>
</dbReference>
<dbReference type="RefSeq" id="WP_038503748.1">
    <property type="nucleotide sequence ID" value="NZ_CP007490.1"/>
</dbReference>
<dbReference type="PANTHER" id="PTHR43101">
    <property type="entry name" value="BETA-FRUCTOSIDASE"/>
    <property type="match status" value="1"/>
</dbReference>
<keyword evidence="7" id="KW-1185">Reference proteome</keyword>
<dbReference type="PANTHER" id="PTHR43101:SF1">
    <property type="entry name" value="BETA-FRUCTOSIDASE"/>
    <property type="match status" value="1"/>
</dbReference>
<organism evidence="6 7">
    <name type="scientific">Rhodoluna lacicola</name>
    <dbReference type="NCBI Taxonomy" id="529884"/>
    <lineage>
        <taxon>Bacteria</taxon>
        <taxon>Bacillati</taxon>
        <taxon>Actinomycetota</taxon>
        <taxon>Actinomycetes</taxon>
        <taxon>Micrococcales</taxon>
        <taxon>Microbacteriaceae</taxon>
        <taxon>Luna cluster</taxon>
        <taxon>Luna-1 subcluster</taxon>
        <taxon>Rhodoluna</taxon>
    </lineage>
</organism>
<dbReference type="AlphaFoldDB" id="A0A060JFA9"/>